<name>A0ACC1D149_9NEOP</name>
<organism evidence="1 2">
    <name type="scientific">Dendrolimus kikuchii</name>
    <dbReference type="NCBI Taxonomy" id="765133"/>
    <lineage>
        <taxon>Eukaryota</taxon>
        <taxon>Metazoa</taxon>
        <taxon>Ecdysozoa</taxon>
        <taxon>Arthropoda</taxon>
        <taxon>Hexapoda</taxon>
        <taxon>Insecta</taxon>
        <taxon>Pterygota</taxon>
        <taxon>Neoptera</taxon>
        <taxon>Endopterygota</taxon>
        <taxon>Lepidoptera</taxon>
        <taxon>Glossata</taxon>
        <taxon>Ditrysia</taxon>
        <taxon>Bombycoidea</taxon>
        <taxon>Lasiocampidae</taxon>
        <taxon>Dendrolimus</taxon>
    </lineage>
</organism>
<dbReference type="EMBL" id="CM034397">
    <property type="protein sequence ID" value="KAJ0177679.1"/>
    <property type="molecule type" value="Genomic_DNA"/>
</dbReference>
<evidence type="ECO:0000313" key="2">
    <source>
        <dbReference type="Proteomes" id="UP000824533"/>
    </source>
</evidence>
<reference evidence="1 2" key="1">
    <citation type="journal article" date="2021" name="Front. Genet.">
        <title>Chromosome-Level Genome Assembly Reveals Significant Gene Expansion in the Toll and IMD Signaling Pathways of Dendrolimus kikuchii.</title>
        <authorList>
            <person name="Zhou J."/>
            <person name="Wu P."/>
            <person name="Xiong Z."/>
            <person name="Liu N."/>
            <person name="Zhao N."/>
            <person name="Ji M."/>
            <person name="Qiu Y."/>
            <person name="Yang B."/>
        </authorList>
    </citation>
    <scope>NUCLEOTIDE SEQUENCE [LARGE SCALE GENOMIC DNA]</scope>
    <source>
        <strain evidence="1">Ann1</strain>
    </source>
</reference>
<keyword evidence="2" id="KW-1185">Reference proteome</keyword>
<dbReference type="Proteomes" id="UP000824533">
    <property type="component" value="Linkage Group LG11"/>
</dbReference>
<evidence type="ECO:0000313" key="1">
    <source>
        <dbReference type="EMBL" id="KAJ0177679.1"/>
    </source>
</evidence>
<protein>
    <submittedName>
        <fullName evidence="1">Uncharacterized protein</fullName>
    </submittedName>
</protein>
<comment type="caution">
    <text evidence="1">The sequence shown here is derived from an EMBL/GenBank/DDBJ whole genome shotgun (WGS) entry which is preliminary data.</text>
</comment>
<accession>A0ACC1D149</accession>
<gene>
    <name evidence="1" type="ORF">K1T71_006552</name>
</gene>
<sequence>MSKGSYSGIEKHIMRRHPLYYETVMKSIQVETICHLTRHENYGNTITKTYEDSNIITDGSIGALEHLHGSDKVAKRNHEDTGFESLIKADPEYEAKEQILHVQSAMGNETPTFTMSRFGKPAIQVGKYRFNKNNRSQGPKTLWVCGRVSSGCRATITTFDDIIIKQKTLHNH</sequence>
<proteinExistence type="predicted"/>